<keyword evidence="3" id="KW-0813">Transport</keyword>
<evidence type="ECO:0000256" key="4">
    <source>
        <dbReference type="ARBA" id="ARBA00022475"/>
    </source>
</evidence>
<evidence type="ECO:0000256" key="10">
    <source>
        <dbReference type="ARBA" id="ARBA00023004"/>
    </source>
</evidence>
<dbReference type="InterPro" id="IPR016174">
    <property type="entry name" value="Di-haem_cyt_TM"/>
</dbReference>
<evidence type="ECO:0000256" key="9">
    <source>
        <dbReference type="ARBA" id="ARBA00022989"/>
    </source>
</evidence>
<evidence type="ECO:0000256" key="11">
    <source>
        <dbReference type="ARBA" id="ARBA00023136"/>
    </source>
</evidence>
<dbReference type="Pfam" id="PF01292">
    <property type="entry name" value="Ni_hydr_CYTB"/>
    <property type="match status" value="1"/>
</dbReference>
<keyword evidence="10" id="KW-0408">Iron</keyword>
<feature type="transmembrane region" description="Helical" evidence="13">
    <location>
        <begin position="12"/>
        <end position="38"/>
    </location>
</feature>
<keyword evidence="4" id="KW-1003">Cell membrane</keyword>
<keyword evidence="9 13" id="KW-1133">Transmembrane helix</keyword>
<comment type="caution">
    <text evidence="15">The sequence shown here is derived from an EMBL/GenBank/DDBJ whole genome shotgun (WGS) entry which is preliminary data.</text>
</comment>
<dbReference type="Gene3D" id="1.20.950.20">
    <property type="entry name" value="Transmembrane di-heme cytochromes, Chain C"/>
    <property type="match status" value="2"/>
</dbReference>
<dbReference type="GO" id="GO:0009055">
    <property type="term" value="F:electron transfer activity"/>
    <property type="evidence" value="ECO:0007669"/>
    <property type="project" value="InterPro"/>
</dbReference>
<evidence type="ECO:0000259" key="14">
    <source>
        <dbReference type="Pfam" id="PF01292"/>
    </source>
</evidence>
<dbReference type="EMBL" id="NVUS01000003">
    <property type="protein sequence ID" value="PCJ02994.1"/>
    <property type="molecule type" value="Genomic_DNA"/>
</dbReference>
<keyword evidence="7" id="KW-0479">Metal-binding</keyword>
<protein>
    <submittedName>
        <fullName evidence="15">Cytochrome b</fullName>
    </submittedName>
</protein>
<dbReference type="SUPFAM" id="SSF81342">
    <property type="entry name" value="Transmembrane di-heme cytochromes"/>
    <property type="match status" value="1"/>
</dbReference>
<feature type="transmembrane region" description="Helical" evidence="13">
    <location>
        <begin position="50"/>
        <end position="72"/>
    </location>
</feature>
<keyword evidence="5" id="KW-0349">Heme</keyword>
<feature type="transmembrane region" description="Helical" evidence="13">
    <location>
        <begin position="92"/>
        <end position="112"/>
    </location>
</feature>
<feature type="domain" description="Cytochrome b561 bacterial/Ni-hydrogenase" evidence="14">
    <location>
        <begin position="13"/>
        <end position="180"/>
    </location>
</feature>
<sequence>MTNYRQQKQVGFISMSLHWLLALLMIGLLALGWIMVQLDYFSPYYESAPALHYSLGILVFFLVLIKIIWQLAKPLPEHDDRLKTYELYASKIVHSILLLFMIIMPVSGYLVITAGSNDASFFGLFDLPTLFVVSKQVRDAATLFHTYFPFVLVGFIVVHILAAIKHRFIDKMKTARDMWPK</sequence>
<evidence type="ECO:0000256" key="8">
    <source>
        <dbReference type="ARBA" id="ARBA00022982"/>
    </source>
</evidence>
<reference key="1">
    <citation type="submission" date="2017-08" db="EMBL/GenBank/DDBJ databases">
        <title>A dynamic microbial community with high functional redundancy inhabits the cold, oxic subseafloor aquifer.</title>
        <authorList>
            <person name="Tully B.J."/>
            <person name="Wheat C.G."/>
            <person name="Glazer B.T."/>
            <person name="Huber J.A."/>
        </authorList>
    </citation>
    <scope>NUCLEOTIDE SEQUENCE [LARGE SCALE GENOMIC DNA]</scope>
</reference>
<evidence type="ECO:0000256" key="3">
    <source>
        <dbReference type="ARBA" id="ARBA00022448"/>
    </source>
</evidence>
<dbReference type="GO" id="GO:0005886">
    <property type="term" value="C:plasma membrane"/>
    <property type="evidence" value="ECO:0007669"/>
    <property type="project" value="UniProtKB-SubCell"/>
</dbReference>
<reference evidence="15" key="2">
    <citation type="journal article" date="2018" name="ISME J.">
        <title>A dynamic microbial community with high functional redundancy inhabits the cold, oxic subseafloor aquifer.</title>
        <authorList>
            <person name="Tully B.J."/>
            <person name="Wheat C.G."/>
            <person name="Glazer B.T."/>
            <person name="Huber J.A."/>
        </authorList>
    </citation>
    <scope>NUCLEOTIDE SEQUENCE</scope>
    <source>
        <strain evidence="15">NORP83</strain>
    </source>
</reference>
<keyword evidence="8" id="KW-0249">Electron transport</keyword>
<feature type="transmembrane region" description="Helical" evidence="13">
    <location>
        <begin position="144"/>
        <end position="164"/>
    </location>
</feature>
<evidence type="ECO:0000256" key="6">
    <source>
        <dbReference type="ARBA" id="ARBA00022692"/>
    </source>
</evidence>
<organism evidence="15">
    <name type="scientific">OCS116 cluster bacterium</name>
    <dbReference type="NCBI Taxonomy" id="2030921"/>
    <lineage>
        <taxon>Bacteria</taxon>
        <taxon>Pseudomonadati</taxon>
        <taxon>Pseudomonadota</taxon>
        <taxon>Alphaproteobacteria</taxon>
        <taxon>OCS116 cluster</taxon>
    </lineage>
</organism>
<evidence type="ECO:0000256" key="12">
    <source>
        <dbReference type="ARBA" id="ARBA00037975"/>
    </source>
</evidence>
<evidence type="ECO:0000256" key="13">
    <source>
        <dbReference type="SAM" id="Phobius"/>
    </source>
</evidence>
<comment type="cofactor">
    <cofactor evidence="1">
        <name>heme b</name>
        <dbReference type="ChEBI" id="CHEBI:60344"/>
    </cofactor>
</comment>
<dbReference type="PANTHER" id="PTHR30529:SF1">
    <property type="entry name" value="CYTOCHROME B561 HOMOLOG 2"/>
    <property type="match status" value="1"/>
</dbReference>
<comment type="subcellular location">
    <subcellularLocation>
        <location evidence="2">Cell membrane</location>
        <topology evidence="2">Multi-pass membrane protein</topology>
    </subcellularLocation>
</comment>
<dbReference type="InterPro" id="IPR052168">
    <property type="entry name" value="Cytochrome_b561_oxidase"/>
</dbReference>
<dbReference type="PANTHER" id="PTHR30529">
    <property type="entry name" value="CYTOCHROME B561"/>
    <property type="match status" value="1"/>
</dbReference>
<keyword evidence="11 13" id="KW-0472">Membrane</keyword>
<evidence type="ECO:0000256" key="1">
    <source>
        <dbReference type="ARBA" id="ARBA00001970"/>
    </source>
</evidence>
<dbReference type="GO" id="GO:0022904">
    <property type="term" value="P:respiratory electron transport chain"/>
    <property type="evidence" value="ECO:0007669"/>
    <property type="project" value="InterPro"/>
</dbReference>
<comment type="similarity">
    <text evidence="12">Belongs to the cytochrome b561 family.</text>
</comment>
<evidence type="ECO:0000256" key="2">
    <source>
        <dbReference type="ARBA" id="ARBA00004651"/>
    </source>
</evidence>
<dbReference type="AlphaFoldDB" id="A0A2A4Z7B2"/>
<proteinExistence type="inferred from homology"/>
<dbReference type="InterPro" id="IPR011577">
    <property type="entry name" value="Cyt_b561_bac/Ni-Hgenase"/>
</dbReference>
<evidence type="ECO:0000256" key="7">
    <source>
        <dbReference type="ARBA" id="ARBA00022723"/>
    </source>
</evidence>
<evidence type="ECO:0000313" key="15">
    <source>
        <dbReference type="EMBL" id="PCJ02994.1"/>
    </source>
</evidence>
<accession>A0A2A4Z7B2</accession>
<keyword evidence="6 13" id="KW-0812">Transmembrane</keyword>
<dbReference type="GO" id="GO:0020037">
    <property type="term" value="F:heme binding"/>
    <property type="evidence" value="ECO:0007669"/>
    <property type="project" value="TreeGrafter"/>
</dbReference>
<gene>
    <name evidence="15" type="ORF">COB13_03370</name>
</gene>
<name>A0A2A4Z7B2_9PROT</name>
<dbReference type="GO" id="GO:0046872">
    <property type="term" value="F:metal ion binding"/>
    <property type="evidence" value="ECO:0007669"/>
    <property type="project" value="UniProtKB-KW"/>
</dbReference>
<evidence type="ECO:0000256" key="5">
    <source>
        <dbReference type="ARBA" id="ARBA00022617"/>
    </source>
</evidence>